<dbReference type="Gene3D" id="3.10.350.10">
    <property type="entry name" value="LysM domain"/>
    <property type="match status" value="1"/>
</dbReference>
<dbReference type="Proteomes" id="UP000474957">
    <property type="component" value="Unassembled WGS sequence"/>
</dbReference>
<feature type="region of interest" description="Disordered" evidence="1">
    <location>
        <begin position="231"/>
        <end position="306"/>
    </location>
</feature>
<dbReference type="CDD" id="cd12797">
    <property type="entry name" value="M23_peptidase"/>
    <property type="match status" value="1"/>
</dbReference>
<feature type="region of interest" description="Disordered" evidence="1">
    <location>
        <begin position="406"/>
        <end position="434"/>
    </location>
</feature>
<dbReference type="Pfam" id="PF01476">
    <property type="entry name" value="LysM"/>
    <property type="match status" value="2"/>
</dbReference>
<name>A0A6L5YYN6_9RHOB</name>
<dbReference type="PANTHER" id="PTHR21666:SF270">
    <property type="entry name" value="MUREIN HYDROLASE ACTIVATOR ENVC"/>
    <property type="match status" value="1"/>
</dbReference>
<dbReference type="InterPro" id="IPR050570">
    <property type="entry name" value="Cell_wall_metabolism_enzyme"/>
</dbReference>
<keyword evidence="5" id="KW-1185">Reference proteome</keyword>
<gene>
    <name evidence="4" type="ORF">GE300_04865</name>
</gene>
<dbReference type="SUPFAM" id="SSF54106">
    <property type="entry name" value="LysM domain"/>
    <property type="match status" value="1"/>
</dbReference>
<dbReference type="CDD" id="cd00118">
    <property type="entry name" value="LysM"/>
    <property type="match status" value="1"/>
</dbReference>
<dbReference type="GO" id="GO:0004222">
    <property type="term" value="F:metalloendopeptidase activity"/>
    <property type="evidence" value="ECO:0007669"/>
    <property type="project" value="TreeGrafter"/>
</dbReference>
<dbReference type="PROSITE" id="PS51257">
    <property type="entry name" value="PROKAR_LIPOPROTEIN"/>
    <property type="match status" value="1"/>
</dbReference>
<dbReference type="InterPro" id="IPR011055">
    <property type="entry name" value="Dup_hybrid_motif"/>
</dbReference>
<dbReference type="PANTHER" id="PTHR21666">
    <property type="entry name" value="PEPTIDASE-RELATED"/>
    <property type="match status" value="1"/>
</dbReference>
<dbReference type="SMART" id="SM00257">
    <property type="entry name" value="LysM"/>
    <property type="match status" value="2"/>
</dbReference>
<proteinExistence type="predicted"/>
<protein>
    <submittedName>
        <fullName evidence="4">Peptidoglycan DD-metalloendopeptidase family protein</fullName>
    </submittedName>
</protein>
<dbReference type="EMBL" id="WIND01000002">
    <property type="protein sequence ID" value="MSU88955.1"/>
    <property type="molecule type" value="Genomic_DNA"/>
</dbReference>
<reference evidence="4 5" key="1">
    <citation type="submission" date="2019-10" db="EMBL/GenBank/DDBJ databases">
        <title>Cognatihalovulum marinum gen. nov. sp. nov., a new member of the family Rhodobacteraceae isolated from deep seawater of the Northwest Indian Ocean.</title>
        <authorList>
            <person name="Ruan C."/>
            <person name="Wang J."/>
            <person name="Zheng X."/>
            <person name="Song L."/>
            <person name="Zhu Y."/>
            <person name="Huang Y."/>
            <person name="Lu Z."/>
            <person name="Du W."/>
            <person name="Huang L."/>
            <person name="Dai X."/>
        </authorList>
    </citation>
    <scope>NUCLEOTIDE SEQUENCE [LARGE SCALE GENOMIC DNA]</scope>
    <source>
        <strain evidence="4 5">2CG4</strain>
    </source>
</reference>
<dbReference type="AlphaFoldDB" id="A0A6L5YYN6"/>
<dbReference type="InterPro" id="IPR036779">
    <property type="entry name" value="LysM_dom_sf"/>
</dbReference>
<keyword evidence="2" id="KW-0732">Signal</keyword>
<dbReference type="Gene3D" id="2.70.70.10">
    <property type="entry name" value="Glucose Permease (Domain IIA)"/>
    <property type="match status" value="1"/>
</dbReference>
<sequence length="434" mass="44182">MMTSFPKRGAQLALALALGVSLSACGESRGTIGDMFGGARPAEDVTRTLPRPQPDSRGVITYANYQVMVAQDGDDVARMAQRVGLDAQELARHNGLPVTYRPRAGEVIALPRDVGGTPATVESVTAGPVTGGVWSADIAASAIESAPLGSAAPAATPGVQGENPFNNGQSTTVIDPTRHRVQAGETAYSIARTYGVSIGALAAWNGLGSDMTVRVNQELLIPVADTRLRAAASQPAPAPAAQAAQPAPQPAQQPAQQAAAPQPERVAAANPPGTSTPILPPPSAANPLPADQDIDDAPPPPSPNLAAQRSADAMLAMPVAAGGVLRGYNPDGGTKRNEGIDFSAAAGAPVRAASDGEVALISESLGGLGTIVLIRHEGNMMTVYGRVTDVSLSKGDKVSRGQQIGSVAAGDQPNLHFEVRRGTDSVDPGPFLGL</sequence>
<accession>A0A6L5YYN6</accession>
<evidence type="ECO:0000256" key="2">
    <source>
        <dbReference type="SAM" id="SignalP"/>
    </source>
</evidence>
<evidence type="ECO:0000259" key="3">
    <source>
        <dbReference type="PROSITE" id="PS51782"/>
    </source>
</evidence>
<dbReference type="InterPro" id="IPR018392">
    <property type="entry name" value="LysM"/>
</dbReference>
<evidence type="ECO:0000313" key="4">
    <source>
        <dbReference type="EMBL" id="MSU88955.1"/>
    </source>
</evidence>
<evidence type="ECO:0000313" key="5">
    <source>
        <dbReference type="Proteomes" id="UP000474957"/>
    </source>
</evidence>
<dbReference type="Pfam" id="PF01551">
    <property type="entry name" value="Peptidase_M23"/>
    <property type="match status" value="1"/>
</dbReference>
<feature type="signal peptide" evidence="2">
    <location>
        <begin position="1"/>
        <end position="26"/>
    </location>
</feature>
<evidence type="ECO:0000256" key="1">
    <source>
        <dbReference type="SAM" id="MobiDB-lite"/>
    </source>
</evidence>
<dbReference type="PROSITE" id="PS51782">
    <property type="entry name" value="LYSM"/>
    <property type="match status" value="1"/>
</dbReference>
<dbReference type="SUPFAM" id="SSF51261">
    <property type="entry name" value="Duplicated hybrid motif"/>
    <property type="match status" value="1"/>
</dbReference>
<dbReference type="RefSeq" id="WP_154445420.1">
    <property type="nucleotide sequence ID" value="NZ_WIND01000002.1"/>
</dbReference>
<feature type="compositionally biased region" description="Low complexity" evidence="1">
    <location>
        <begin position="231"/>
        <end position="263"/>
    </location>
</feature>
<dbReference type="InterPro" id="IPR016047">
    <property type="entry name" value="M23ase_b-sheet_dom"/>
</dbReference>
<feature type="domain" description="LysM" evidence="3">
    <location>
        <begin position="177"/>
        <end position="221"/>
    </location>
</feature>
<feature type="chain" id="PRO_5027089243" evidence="2">
    <location>
        <begin position="27"/>
        <end position="434"/>
    </location>
</feature>
<organism evidence="4 5">
    <name type="scientific">Halovulum marinum</name>
    <dbReference type="NCBI Taxonomy" id="2662447"/>
    <lineage>
        <taxon>Bacteria</taxon>
        <taxon>Pseudomonadati</taxon>
        <taxon>Pseudomonadota</taxon>
        <taxon>Alphaproteobacteria</taxon>
        <taxon>Rhodobacterales</taxon>
        <taxon>Paracoccaceae</taxon>
        <taxon>Halovulum</taxon>
    </lineage>
</organism>
<comment type="caution">
    <text evidence="4">The sequence shown here is derived from an EMBL/GenBank/DDBJ whole genome shotgun (WGS) entry which is preliminary data.</text>
</comment>